<evidence type="ECO:0000313" key="4">
    <source>
        <dbReference type="Proteomes" id="UP000275078"/>
    </source>
</evidence>
<feature type="region of interest" description="Disordered" evidence="2">
    <location>
        <begin position="24"/>
        <end position="48"/>
    </location>
</feature>
<dbReference type="Proteomes" id="UP000275078">
    <property type="component" value="Unassembled WGS sequence"/>
</dbReference>
<dbReference type="EMBL" id="ML119727">
    <property type="protein sequence ID" value="RPA77351.1"/>
    <property type="molecule type" value="Genomic_DNA"/>
</dbReference>
<proteinExistence type="predicted"/>
<name>A0A3N4HZI6_ASCIM</name>
<keyword evidence="4" id="KW-1185">Reference proteome</keyword>
<reference evidence="3 4" key="1">
    <citation type="journal article" date="2018" name="Nat. Ecol. Evol.">
        <title>Pezizomycetes genomes reveal the molecular basis of ectomycorrhizal truffle lifestyle.</title>
        <authorList>
            <person name="Murat C."/>
            <person name="Payen T."/>
            <person name="Noel B."/>
            <person name="Kuo A."/>
            <person name="Morin E."/>
            <person name="Chen J."/>
            <person name="Kohler A."/>
            <person name="Krizsan K."/>
            <person name="Balestrini R."/>
            <person name="Da Silva C."/>
            <person name="Montanini B."/>
            <person name="Hainaut M."/>
            <person name="Levati E."/>
            <person name="Barry K.W."/>
            <person name="Belfiori B."/>
            <person name="Cichocki N."/>
            <person name="Clum A."/>
            <person name="Dockter R.B."/>
            <person name="Fauchery L."/>
            <person name="Guy J."/>
            <person name="Iotti M."/>
            <person name="Le Tacon F."/>
            <person name="Lindquist E.A."/>
            <person name="Lipzen A."/>
            <person name="Malagnac F."/>
            <person name="Mello A."/>
            <person name="Molinier V."/>
            <person name="Miyauchi S."/>
            <person name="Poulain J."/>
            <person name="Riccioni C."/>
            <person name="Rubini A."/>
            <person name="Sitrit Y."/>
            <person name="Splivallo R."/>
            <person name="Traeger S."/>
            <person name="Wang M."/>
            <person name="Zifcakova L."/>
            <person name="Wipf D."/>
            <person name="Zambonelli A."/>
            <person name="Paolocci F."/>
            <person name="Nowrousian M."/>
            <person name="Ottonello S."/>
            <person name="Baldrian P."/>
            <person name="Spatafora J.W."/>
            <person name="Henrissat B."/>
            <person name="Nagy L.G."/>
            <person name="Aury J.M."/>
            <person name="Wincker P."/>
            <person name="Grigoriev I.V."/>
            <person name="Bonfante P."/>
            <person name="Martin F.M."/>
        </authorList>
    </citation>
    <scope>NUCLEOTIDE SEQUENCE [LARGE SCALE GENOMIC DNA]</scope>
    <source>
        <strain evidence="3 4">RN42</strain>
    </source>
</reference>
<feature type="coiled-coil region" evidence="1">
    <location>
        <begin position="94"/>
        <end position="121"/>
    </location>
</feature>
<dbReference type="AlphaFoldDB" id="A0A3N4HZI6"/>
<evidence type="ECO:0000313" key="3">
    <source>
        <dbReference type="EMBL" id="RPA77351.1"/>
    </source>
</evidence>
<keyword evidence="1" id="KW-0175">Coiled coil</keyword>
<accession>A0A3N4HZI6</accession>
<organism evidence="3 4">
    <name type="scientific">Ascobolus immersus RN42</name>
    <dbReference type="NCBI Taxonomy" id="1160509"/>
    <lineage>
        <taxon>Eukaryota</taxon>
        <taxon>Fungi</taxon>
        <taxon>Dikarya</taxon>
        <taxon>Ascomycota</taxon>
        <taxon>Pezizomycotina</taxon>
        <taxon>Pezizomycetes</taxon>
        <taxon>Pezizales</taxon>
        <taxon>Ascobolaceae</taxon>
        <taxon>Ascobolus</taxon>
    </lineage>
</organism>
<sequence>MTSVDSIHFLQRIHAWHKRTTNLPSATMSVKTRSKGPLPSTPPPPLSKTAINTFTARRRSLLESISTTESNLIDSLESPYVHLPDALNTLHGYCKEMHQTAKKAEHEMNDLQRELIREEIKERWGTEWSKECIIRSIWDLEEWMGRGLFMGDDWRAEARRELVELCEKKNGIMRLTELLAAVINEVDVQNEETDIEWRRMKEVWDKTPFLVPNEKGRLVFDEVNMYR</sequence>
<gene>
    <name evidence="3" type="ORF">BJ508DRAFT_378894</name>
</gene>
<evidence type="ECO:0000256" key="2">
    <source>
        <dbReference type="SAM" id="MobiDB-lite"/>
    </source>
</evidence>
<evidence type="ECO:0000256" key="1">
    <source>
        <dbReference type="SAM" id="Coils"/>
    </source>
</evidence>
<protein>
    <submittedName>
        <fullName evidence="3">Uncharacterized protein</fullName>
    </submittedName>
</protein>